<keyword evidence="2" id="KW-1133">Transmembrane helix</keyword>
<reference evidence="3 4" key="1">
    <citation type="submission" date="2016-07" db="EMBL/GenBank/DDBJ databases">
        <title>Pervasive Adenine N6-methylation of Active Genes in Fungi.</title>
        <authorList>
            <consortium name="DOE Joint Genome Institute"/>
            <person name="Mondo S.J."/>
            <person name="Dannebaum R.O."/>
            <person name="Kuo R.C."/>
            <person name="Labutti K."/>
            <person name="Haridas S."/>
            <person name="Kuo A."/>
            <person name="Salamov A."/>
            <person name="Ahrendt S.R."/>
            <person name="Lipzen A."/>
            <person name="Sullivan W."/>
            <person name="Andreopoulos W.B."/>
            <person name="Clum A."/>
            <person name="Lindquist E."/>
            <person name="Daum C."/>
            <person name="Ramamoorthy G.K."/>
            <person name="Gryganskyi A."/>
            <person name="Culley D."/>
            <person name="Magnuson J.K."/>
            <person name="James T.Y."/>
            <person name="O'Malley M.A."/>
            <person name="Stajich J.E."/>
            <person name="Spatafora J.W."/>
            <person name="Visel A."/>
            <person name="Grigoriev I.V."/>
        </authorList>
    </citation>
    <scope>NUCLEOTIDE SEQUENCE [LARGE SCALE GENOMIC DNA]</scope>
    <source>
        <strain evidence="3 4">NRRL 3116</strain>
    </source>
</reference>
<keyword evidence="2" id="KW-0812">Transmembrane</keyword>
<name>A0A1Y2GS98_9FUNG</name>
<keyword evidence="4" id="KW-1185">Reference proteome</keyword>
<dbReference type="InterPro" id="IPR011431">
    <property type="entry name" value="Trafficking_Pga2"/>
</dbReference>
<accession>A0A1Y2GS98</accession>
<dbReference type="RefSeq" id="XP_021882919.1">
    <property type="nucleotide sequence ID" value="XM_022023695.1"/>
</dbReference>
<sequence length="72" mass="8217">MGNYISFTRDDVIYSALIIGVWLMIRPYFVRLSEQAQARSQANLEAEAQANDIQMKSMEKSSSSSRGRKKKD</sequence>
<evidence type="ECO:0000256" key="1">
    <source>
        <dbReference type="SAM" id="MobiDB-lite"/>
    </source>
</evidence>
<dbReference type="Pfam" id="PF07543">
    <property type="entry name" value="PGA2"/>
    <property type="match status" value="1"/>
</dbReference>
<dbReference type="InParanoid" id="A0A1Y2GS98"/>
<dbReference type="GeneID" id="33565539"/>
<feature type="region of interest" description="Disordered" evidence="1">
    <location>
        <begin position="41"/>
        <end position="72"/>
    </location>
</feature>
<protein>
    <submittedName>
        <fullName evidence="3">Uncharacterized protein</fullName>
    </submittedName>
</protein>
<gene>
    <name evidence="3" type="ORF">BCR41DRAFT_350900</name>
</gene>
<comment type="caution">
    <text evidence="3">The sequence shown here is derived from an EMBL/GenBank/DDBJ whole genome shotgun (WGS) entry which is preliminary data.</text>
</comment>
<dbReference type="EMBL" id="MCFF01000012">
    <property type="protein sequence ID" value="ORZ21010.1"/>
    <property type="molecule type" value="Genomic_DNA"/>
</dbReference>
<organism evidence="3 4">
    <name type="scientific">Lobosporangium transversale</name>
    <dbReference type="NCBI Taxonomy" id="64571"/>
    <lineage>
        <taxon>Eukaryota</taxon>
        <taxon>Fungi</taxon>
        <taxon>Fungi incertae sedis</taxon>
        <taxon>Mucoromycota</taxon>
        <taxon>Mortierellomycotina</taxon>
        <taxon>Mortierellomycetes</taxon>
        <taxon>Mortierellales</taxon>
        <taxon>Mortierellaceae</taxon>
        <taxon>Lobosporangium</taxon>
    </lineage>
</organism>
<proteinExistence type="predicted"/>
<dbReference type="AlphaFoldDB" id="A0A1Y2GS98"/>
<dbReference type="OrthoDB" id="2419619at2759"/>
<dbReference type="Proteomes" id="UP000193648">
    <property type="component" value="Unassembled WGS sequence"/>
</dbReference>
<evidence type="ECO:0000256" key="2">
    <source>
        <dbReference type="SAM" id="Phobius"/>
    </source>
</evidence>
<evidence type="ECO:0000313" key="4">
    <source>
        <dbReference type="Proteomes" id="UP000193648"/>
    </source>
</evidence>
<feature type="transmembrane region" description="Helical" evidence="2">
    <location>
        <begin position="12"/>
        <end position="29"/>
    </location>
</feature>
<keyword evidence="2" id="KW-0472">Membrane</keyword>
<evidence type="ECO:0000313" key="3">
    <source>
        <dbReference type="EMBL" id="ORZ21010.1"/>
    </source>
</evidence>